<evidence type="ECO:0000256" key="2">
    <source>
        <dbReference type="ARBA" id="ARBA00023027"/>
    </source>
</evidence>
<feature type="domain" description="D-isomer specific 2-hydroxyacid dehydrogenase NAD-binding" evidence="5">
    <location>
        <begin position="107"/>
        <end position="280"/>
    </location>
</feature>
<evidence type="ECO:0000259" key="5">
    <source>
        <dbReference type="Pfam" id="PF02826"/>
    </source>
</evidence>
<dbReference type="SUPFAM" id="SSF51735">
    <property type="entry name" value="NAD(P)-binding Rossmann-fold domains"/>
    <property type="match status" value="1"/>
</dbReference>
<comment type="similarity">
    <text evidence="3">Belongs to the D-isomer specific 2-hydroxyacid dehydrogenase family.</text>
</comment>
<name>A0ABD5QJ12_9EURY</name>
<evidence type="ECO:0000313" key="7">
    <source>
        <dbReference type="Proteomes" id="UP001595925"/>
    </source>
</evidence>
<evidence type="ECO:0000256" key="3">
    <source>
        <dbReference type="RuleBase" id="RU003719"/>
    </source>
</evidence>
<sequence length="312" mass="33794">MTDHRLLIPHPYSPDAKATLEDAAGDRLAVEIAETPAESREGFEAATIALTPRLPEEWLERAENLEWVQATSAGYDHYDVDALEARGITLTTASGVHAQPIGEQVLGAMLAFERGLLEARDRQRDGIWLAHEGGELGHKTVGVVGLGAIGGRVAELASAVGSRVVGTKRDPSDAPEATNEVYPPEEVAEVYRQADYLVVACPLTDETRRMIDREVFETLSSDAVIVNIARGEVIEKEALVSALQQGRIGGAALDVFDEEPLPQESPLWDLPNVLVTPHMAGSTPHYFDRVGDLFATSLEAFLAGEELENRIV</sequence>
<keyword evidence="1 3" id="KW-0560">Oxidoreductase</keyword>
<dbReference type="Pfam" id="PF02826">
    <property type="entry name" value="2-Hacid_dh_C"/>
    <property type="match status" value="1"/>
</dbReference>
<evidence type="ECO:0000313" key="6">
    <source>
        <dbReference type="EMBL" id="MFC4989665.1"/>
    </source>
</evidence>
<dbReference type="SUPFAM" id="SSF52283">
    <property type="entry name" value="Formate/glycerate dehydrogenase catalytic domain-like"/>
    <property type="match status" value="1"/>
</dbReference>
<keyword evidence="2" id="KW-0520">NAD</keyword>
<reference evidence="6 7" key="1">
    <citation type="journal article" date="2019" name="Int. J. Syst. Evol. Microbiol.">
        <title>The Global Catalogue of Microorganisms (GCM) 10K type strain sequencing project: providing services to taxonomists for standard genome sequencing and annotation.</title>
        <authorList>
            <consortium name="The Broad Institute Genomics Platform"/>
            <consortium name="The Broad Institute Genome Sequencing Center for Infectious Disease"/>
            <person name="Wu L."/>
            <person name="Ma J."/>
        </authorList>
    </citation>
    <scope>NUCLEOTIDE SEQUENCE [LARGE SCALE GENOMIC DNA]</scope>
    <source>
        <strain evidence="6 7">CGMCC 1.15824</strain>
    </source>
</reference>
<dbReference type="PROSITE" id="PS00065">
    <property type="entry name" value="D_2_HYDROXYACID_DH_1"/>
    <property type="match status" value="1"/>
</dbReference>
<feature type="domain" description="D-isomer specific 2-hydroxyacid dehydrogenase catalytic" evidence="4">
    <location>
        <begin position="34"/>
        <end position="311"/>
    </location>
</feature>
<dbReference type="EMBL" id="JBHSJG010000053">
    <property type="protein sequence ID" value="MFC4989665.1"/>
    <property type="molecule type" value="Genomic_DNA"/>
</dbReference>
<dbReference type="Pfam" id="PF00389">
    <property type="entry name" value="2-Hacid_dh"/>
    <property type="match status" value="1"/>
</dbReference>
<dbReference type="FunFam" id="3.40.50.720:FF:000363">
    <property type="entry name" value="D-isomer specific 2-hydroxyacid dehydrogenase"/>
    <property type="match status" value="1"/>
</dbReference>
<protein>
    <submittedName>
        <fullName evidence="6">D-2-hydroxyacid dehydrogenase</fullName>
    </submittedName>
</protein>
<dbReference type="RefSeq" id="WP_224829336.1">
    <property type="nucleotide sequence ID" value="NZ_JAIVEF010000019.1"/>
</dbReference>
<dbReference type="InterPro" id="IPR036291">
    <property type="entry name" value="NAD(P)-bd_dom_sf"/>
</dbReference>
<dbReference type="AlphaFoldDB" id="A0ABD5QJ12"/>
<dbReference type="InterPro" id="IPR029752">
    <property type="entry name" value="D-isomer_DH_CS1"/>
</dbReference>
<dbReference type="PANTHER" id="PTHR43333">
    <property type="entry name" value="2-HACID_DH_C DOMAIN-CONTAINING PROTEIN"/>
    <property type="match status" value="1"/>
</dbReference>
<evidence type="ECO:0000256" key="1">
    <source>
        <dbReference type="ARBA" id="ARBA00023002"/>
    </source>
</evidence>
<dbReference type="CDD" id="cd05300">
    <property type="entry name" value="2-Hacid_dh_1"/>
    <property type="match status" value="1"/>
</dbReference>
<organism evidence="6 7">
    <name type="scientific">Saliphagus infecundisoli</name>
    <dbReference type="NCBI Taxonomy" id="1849069"/>
    <lineage>
        <taxon>Archaea</taxon>
        <taxon>Methanobacteriati</taxon>
        <taxon>Methanobacteriota</taxon>
        <taxon>Stenosarchaea group</taxon>
        <taxon>Halobacteria</taxon>
        <taxon>Halobacteriales</taxon>
        <taxon>Natrialbaceae</taxon>
        <taxon>Saliphagus</taxon>
    </lineage>
</organism>
<dbReference type="Gene3D" id="3.40.50.720">
    <property type="entry name" value="NAD(P)-binding Rossmann-like Domain"/>
    <property type="match status" value="2"/>
</dbReference>
<dbReference type="InterPro" id="IPR006139">
    <property type="entry name" value="D-isomer_2_OHA_DH_cat_dom"/>
</dbReference>
<accession>A0ABD5QJ12</accession>
<dbReference type="GO" id="GO:0016491">
    <property type="term" value="F:oxidoreductase activity"/>
    <property type="evidence" value="ECO:0007669"/>
    <property type="project" value="UniProtKB-KW"/>
</dbReference>
<gene>
    <name evidence="6" type="ORF">ACFPFO_18270</name>
</gene>
<dbReference type="PANTHER" id="PTHR43333:SF1">
    <property type="entry name" value="D-ISOMER SPECIFIC 2-HYDROXYACID DEHYDROGENASE NAD-BINDING DOMAIN-CONTAINING PROTEIN"/>
    <property type="match status" value="1"/>
</dbReference>
<evidence type="ECO:0000259" key="4">
    <source>
        <dbReference type="Pfam" id="PF00389"/>
    </source>
</evidence>
<dbReference type="Proteomes" id="UP001595925">
    <property type="component" value="Unassembled WGS sequence"/>
</dbReference>
<dbReference type="InterPro" id="IPR006140">
    <property type="entry name" value="D-isomer_DH_NAD-bd"/>
</dbReference>
<comment type="caution">
    <text evidence="6">The sequence shown here is derived from an EMBL/GenBank/DDBJ whole genome shotgun (WGS) entry which is preliminary data.</text>
</comment>
<proteinExistence type="inferred from homology"/>
<keyword evidence="7" id="KW-1185">Reference proteome</keyword>